<accession>A0A382FBE5</accession>
<reference evidence="2" key="1">
    <citation type="submission" date="2018-05" db="EMBL/GenBank/DDBJ databases">
        <authorList>
            <person name="Lanie J.A."/>
            <person name="Ng W.-L."/>
            <person name="Kazmierczak K.M."/>
            <person name="Andrzejewski T.M."/>
            <person name="Davidsen T.M."/>
            <person name="Wayne K.J."/>
            <person name="Tettelin H."/>
            <person name="Glass J.I."/>
            <person name="Rusch D."/>
            <person name="Podicherti R."/>
            <person name="Tsui H.-C.T."/>
            <person name="Winkler M.E."/>
        </authorList>
    </citation>
    <scope>NUCLEOTIDE SEQUENCE</scope>
</reference>
<protein>
    <submittedName>
        <fullName evidence="2">Uncharacterized protein</fullName>
    </submittedName>
</protein>
<organism evidence="2">
    <name type="scientific">marine metagenome</name>
    <dbReference type="NCBI Taxonomy" id="408172"/>
    <lineage>
        <taxon>unclassified sequences</taxon>
        <taxon>metagenomes</taxon>
        <taxon>ecological metagenomes</taxon>
    </lineage>
</organism>
<proteinExistence type="predicted"/>
<evidence type="ECO:0000313" key="2">
    <source>
        <dbReference type="EMBL" id="SVB60005.1"/>
    </source>
</evidence>
<feature type="region of interest" description="Disordered" evidence="1">
    <location>
        <begin position="25"/>
        <end position="45"/>
    </location>
</feature>
<gene>
    <name evidence="2" type="ORF">METZ01_LOCUS212859</name>
</gene>
<dbReference type="AlphaFoldDB" id="A0A382FBE5"/>
<name>A0A382FBE5_9ZZZZ</name>
<dbReference type="EMBL" id="UINC01048899">
    <property type="protein sequence ID" value="SVB60005.1"/>
    <property type="molecule type" value="Genomic_DNA"/>
</dbReference>
<evidence type="ECO:0000256" key="1">
    <source>
        <dbReference type="SAM" id="MobiDB-lite"/>
    </source>
</evidence>
<sequence>MINAEQAIQNWVEIFNEATEKIPIKTESPTTPTLPDNKRWPKNKPVHEFTNGKFSTIRKAFTTGIKAEQFLSALNPKKGTYFGLKTEATHTTKQRLELFGETLDEARDTGRSFSFPCVNRKERTELAILAATMLTDGWITKLDKMAVSGEPC</sequence>